<dbReference type="AlphaFoldDB" id="A0A1Z3HJH6"/>
<gene>
    <name evidence="6" type="primary">rpe_1</name>
    <name evidence="6" type="ORF">XM38_013740</name>
</gene>
<dbReference type="InterPro" id="IPR011060">
    <property type="entry name" value="RibuloseP-bd_barrel"/>
</dbReference>
<keyword evidence="3 6" id="KW-0413">Isomerase</keyword>
<dbReference type="InterPro" id="IPR000056">
    <property type="entry name" value="Ribul_P_3_epim-like"/>
</dbReference>
<feature type="domain" description="CBS" evidence="5">
    <location>
        <begin position="223"/>
        <end position="283"/>
    </location>
</feature>
<dbReference type="PANTHER" id="PTHR11749">
    <property type="entry name" value="RIBULOSE-5-PHOSPHATE-3-EPIMERASE"/>
    <property type="match status" value="1"/>
</dbReference>
<dbReference type="GO" id="GO:0004750">
    <property type="term" value="F:D-ribulose-phosphate 3-epimerase activity"/>
    <property type="evidence" value="ECO:0007669"/>
    <property type="project" value="UniProtKB-EC"/>
</dbReference>
<proteinExistence type="predicted"/>
<protein>
    <submittedName>
        <fullName evidence="6">Ribulose-phosphate 3-epimerase</fullName>
        <ecNumber evidence="6">5.1.3.1</ecNumber>
    </submittedName>
</protein>
<organism evidence="6 7">
    <name type="scientific">Halomicronema hongdechloris C2206</name>
    <dbReference type="NCBI Taxonomy" id="1641165"/>
    <lineage>
        <taxon>Bacteria</taxon>
        <taxon>Bacillati</taxon>
        <taxon>Cyanobacteriota</taxon>
        <taxon>Cyanophyceae</taxon>
        <taxon>Nodosilineales</taxon>
        <taxon>Nodosilineaceae</taxon>
        <taxon>Halomicronema</taxon>
    </lineage>
</organism>
<keyword evidence="1" id="KW-0479">Metal-binding</keyword>
<dbReference type="Pfam" id="PF00834">
    <property type="entry name" value="Ribul_P_3_epim"/>
    <property type="match status" value="1"/>
</dbReference>
<evidence type="ECO:0000256" key="2">
    <source>
        <dbReference type="ARBA" id="ARBA00023122"/>
    </source>
</evidence>
<feature type="domain" description="CBS" evidence="5">
    <location>
        <begin position="290"/>
        <end position="344"/>
    </location>
</feature>
<reference evidence="6 7" key="1">
    <citation type="journal article" date="2016" name="Biochim. Biophys. Acta">
        <title>Characterization of red-shifted phycobilisomes isolated from the chlorophyll f-containing cyanobacterium Halomicronema hongdechloris.</title>
        <authorList>
            <person name="Li Y."/>
            <person name="Lin Y."/>
            <person name="Garvey C.J."/>
            <person name="Birch D."/>
            <person name="Corkery R.W."/>
            <person name="Loughlin P.C."/>
            <person name="Scheer H."/>
            <person name="Willows R.D."/>
            <person name="Chen M."/>
        </authorList>
    </citation>
    <scope>NUCLEOTIDE SEQUENCE [LARGE SCALE GENOMIC DNA]</scope>
    <source>
        <strain evidence="6 7">C2206</strain>
    </source>
</reference>
<dbReference type="EC" id="5.1.3.1" evidence="6"/>
<dbReference type="PROSITE" id="PS51371">
    <property type="entry name" value="CBS"/>
    <property type="match status" value="2"/>
</dbReference>
<evidence type="ECO:0000256" key="1">
    <source>
        <dbReference type="ARBA" id="ARBA00022723"/>
    </source>
</evidence>
<dbReference type="GO" id="GO:0005975">
    <property type="term" value="P:carbohydrate metabolic process"/>
    <property type="evidence" value="ECO:0007669"/>
    <property type="project" value="InterPro"/>
</dbReference>
<keyword evidence="2 4" id="KW-0129">CBS domain</keyword>
<evidence type="ECO:0000259" key="5">
    <source>
        <dbReference type="PROSITE" id="PS51371"/>
    </source>
</evidence>
<evidence type="ECO:0000256" key="4">
    <source>
        <dbReference type="PROSITE-ProRule" id="PRU00703"/>
    </source>
</evidence>
<evidence type="ECO:0000313" key="7">
    <source>
        <dbReference type="Proteomes" id="UP000191901"/>
    </source>
</evidence>
<dbReference type="InterPro" id="IPR046342">
    <property type="entry name" value="CBS_dom_sf"/>
</dbReference>
<evidence type="ECO:0000313" key="6">
    <source>
        <dbReference type="EMBL" id="ASC70435.1"/>
    </source>
</evidence>
<sequence length="344" mass="38528">MLTKIPKISCSLLAALDSDYSLTDVLKKLDIVGVDIIHYDVSDNAKTLDLKEINKLRTSTCLPFDVHLSVENPDPYLKDVQLQPEDYFCLHVENNLSWAQLEEVRHKVGCNFGLAINTDTPVSDLFDKAQILDYVLFMSATPGVSGGQFNDQVISKIKAFRRAFPEVKVHVDGGVNHLSAALLRELGVDVLISGSYILKNEDYLVQLTKLFGKNLYLRVADIMRAHEQVPRVTPDTDICQTVLEMNTKLVGCTCVVDHDNRLLGLVTDGDVRRRLILQPDLSSLKAKDLMAKHPFVITPDVRLLNLLRELDKRRAGFDVIPVIDASEQCIGLVWLRDIISSHAL</sequence>
<dbReference type="SMART" id="SM00116">
    <property type="entry name" value="CBS"/>
    <property type="match status" value="2"/>
</dbReference>
<dbReference type="Gene3D" id="3.10.580.10">
    <property type="entry name" value="CBS-domain"/>
    <property type="match status" value="1"/>
</dbReference>
<keyword evidence="7" id="KW-1185">Reference proteome</keyword>
<dbReference type="KEGG" id="hhg:XM38_013740"/>
<dbReference type="SUPFAM" id="SSF54631">
    <property type="entry name" value="CBS-domain pair"/>
    <property type="match status" value="1"/>
</dbReference>
<dbReference type="Proteomes" id="UP000191901">
    <property type="component" value="Chromosome"/>
</dbReference>
<dbReference type="SUPFAM" id="SSF51366">
    <property type="entry name" value="Ribulose-phoshate binding barrel"/>
    <property type="match status" value="1"/>
</dbReference>
<name>A0A1Z3HJH6_9CYAN</name>
<dbReference type="EMBL" id="CP021983">
    <property type="protein sequence ID" value="ASC70435.1"/>
    <property type="molecule type" value="Genomic_DNA"/>
</dbReference>
<dbReference type="CDD" id="cd04604">
    <property type="entry name" value="CBS_pair_SIS_assoc"/>
    <property type="match status" value="1"/>
</dbReference>
<dbReference type="InterPro" id="IPR013785">
    <property type="entry name" value="Aldolase_TIM"/>
</dbReference>
<dbReference type="STRING" id="1641165.XM38_27875"/>
<dbReference type="GO" id="GO:0046872">
    <property type="term" value="F:metal ion binding"/>
    <property type="evidence" value="ECO:0007669"/>
    <property type="project" value="UniProtKB-KW"/>
</dbReference>
<dbReference type="Gene3D" id="3.20.20.70">
    <property type="entry name" value="Aldolase class I"/>
    <property type="match status" value="1"/>
</dbReference>
<evidence type="ECO:0000256" key="3">
    <source>
        <dbReference type="ARBA" id="ARBA00023235"/>
    </source>
</evidence>
<dbReference type="InterPro" id="IPR000644">
    <property type="entry name" value="CBS_dom"/>
</dbReference>
<dbReference type="Pfam" id="PF00571">
    <property type="entry name" value="CBS"/>
    <property type="match status" value="2"/>
</dbReference>
<dbReference type="RefSeq" id="WP_187329311.1">
    <property type="nucleotide sequence ID" value="NZ_CP021983.2"/>
</dbReference>
<accession>A0A1Z3HJH6</accession>